<keyword evidence="2" id="KW-1185">Reference proteome</keyword>
<comment type="caution">
    <text evidence="1">The sequence shown here is derived from an EMBL/GenBank/DDBJ whole genome shotgun (WGS) entry which is preliminary data.</text>
</comment>
<organism evidence="1 2">
    <name type="scientific">Azomonas macrocytogenes</name>
    <name type="common">Azotobacter macrocytogenes</name>
    <dbReference type="NCBI Taxonomy" id="69962"/>
    <lineage>
        <taxon>Bacteria</taxon>
        <taxon>Pseudomonadati</taxon>
        <taxon>Pseudomonadota</taxon>
        <taxon>Gammaproteobacteria</taxon>
        <taxon>Pseudomonadales</taxon>
        <taxon>Pseudomonadaceae</taxon>
        <taxon>Azomonas</taxon>
    </lineage>
</organism>
<evidence type="ECO:0000313" key="1">
    <source>
        <dbReference type="EMBL" id="MBB3104599.1"/>
    </source>
</evidence>
<dbReference type="SMART" id="SM00855">
    <property type="entry name" value="PGAM"/>
    <property type="match status" value="1"/>
</dbReference>
<dbReference type="Proteomes" id="UP000549250">
    <property type="component" value="Unassembled WGS sequence"/>
</dbReference>
<dbReference type="Pfam" id="PF00300">
    <property type="entry name" value="His_Phos_1"/>
    <property type="match status" value="1"/>
</dbReference>
<dbReference type="Gene3D" id="3.40.50.1240">
    <property type="entry name" value="Phosphoglycerate mutase-like"/>
    <property type="match status" value="1"/>
</dbReference>
<dbReference type="CDD" id="cd07067">
    <property type="entry name" value="HP_PGM_like"/>
    <property type="match status" value="1"/>
</dbReference>
<gene>
    <name evidence="1" type="ORF">FHR87_003024</name>
</gene>
<dbReference type="AlphaFoldDB" id="A0A839T6B1"/>
<name>A0A839T6B1_AZOMA</name>
<proteinExistence type="predicted"/>
<dbReference type="RefSeq" id="WP_183167446.1">
    <property type="nucleotide sequence ID" value="NZ_JACHXI010000017.1"/>
</dbReference>
<dbReference type="InterPro" id="IPR013078">
    <property type="entry name" value="His_Pase_superF_clade-1"/>
</dbReference>
<dbReference type="InterPro" id="IPR029033">
    <property type="entry name" value="His_PPase_superfam"/>
</dbReference>
<evidence type="ECO:0000313" key="2">
    <source>
        <dbReference type="Proteomes" id="UP000549250"/>
    </source>
</evidence>
<sequence>MKLWLLRHGEAEPKVRTDDERALTERGRREVSSSAVHLRGRSLACILVSPYVRAQQSAELVREYLGYTGPCETVPWIIPDSTPNEALPHLDRYDGRELLLVTHQTFVGEFASLLVHGHRSEPLSMPTGSLAELEGEVIAAGAMHLVALYRPYSN</sequence>
<dbReference type="GO" id="GO:0016787">
    <property type="term" value="F:hydrolase activity"/>
    <property type="evidence" value="ECO:0007669"/>
    <property type="project" value="UniProtKB-KW"/>
</dbReference>
<keyword evidence="1" id="KW-0378">Hydrolase</keyword>
<dbReference type="EC" id="3.1.3.-" evidence="1"/>
<reference evidence="1 2" key="1">
    <citation type="submission" date="2020-08" db="EMBL/GenBank/DDBJ databases">
        <title>Genomic Encyclopedia of Type Strains, Phase III (KMG-III): the genomes of soil and plant-associated and newly described type strains.</title>
        <authorList>
            <person name="Whitman W."/>
        </authorList>
    </citation>
    <scope>NUCLEOTIDE SEQUENCE [LARGE SCALE GENOMIC DNA]</scope>
    <source>
        <strain evidence="1 2">CECT 4462</strain>
    </source>
</reference>
<dbReference type="SUPFAM" id="SSF53254">
    <property type="entry name" value="Phosphoglycerate mutase-like"/>
    <property type="match status" value="1"/>
</dbReference>
<accession>A0A839T6B1</accession>
<protein>
    <submittedName>
        <fullName evidence="1">Phosphohistidine phosphatase</fullName>
        <ecNumber evidence="1">3.1.3.-</ecNumber>
    </submittedName>
</protein>
<dbReference type="EMBL" id="JACHXI010000017">
    <property type="protein sequence ID" value="MBB3104599.1"/>
    <property type="molecule type" value="Genomic_DNA"/>
</dbReference>